<evidence type="ECO:0000256" key="2">
    <source>
        <dbReference type="SAM" id="SignalP"/>
    </source>
</evidence>
<dbReference type="EMBL" id="BAAALD010000089">
    <property type="protein sequence ID" value="GAA1113760.1"/>
    <property type="molecule type" value="Genomic_DNA"/>
</dbReference>
<evidence type="ECO:0000313" key="3">
    <source>
        <dbReference type="EMBL" id="GAA1113760.1"/>
    </source>
</evidence>
<protein>
    <submittedName>
        <fullName evidence="3">Uncharacterized protein</fullName>
    </submittedName>
</protein>
<gene>
    <name evidence="3" type="ORF">GCM10009663_63180</name>
</gene>
<organism evidence="3 4">
    <name type="scientific">Kitasatospora arboriphila</name>
    <dbReference type="NCBI Taxonomy" id="258052"/>
    <lineage>
        <taxon>Bacteria</taxon>
        <taxon>Bacillati</taxon>
        <taxon>Actinomycetota</taxon>
        <taxon>Actinomycetes</taxon>
        <taxon>Kitasatosporales</taxon>
        <taxon>Streptomycetaceae</taxon>
        <taxon>Kitasatospora</taxon>
    </lineage>
</organism>
<proteinExistence type="predicted"/>
<feature type="chain" id="PRO_5045588671" evidence="2">
    <location>
        <begin position="19"/>
        <end position="164"/>
    </location>
</feature>
<name>A0ABP4ENG5_9ACTN</name>
<accession>A0ABP4ENG5</accession>
<reference evidence="4" key="1">
    <citation type="journal article" date="2019" name="Int. J. Syst. Evol. Microbiol.">
        <title>The Global Catalogue of Microorganisms (GCM) 10K type strain sequencing project: providing services to taxonomists for standard genome sequencing and annotation.</title>
        <authorList>
            <consortium name="The Broad Institute Genomics Platform"/>
            <consortium name="The Broad Institute Genome Sequencing Center for Infectious Disease"/>
            <person name="Wu L."/>
            <person name="Ma J."/>
        </authorList>
    </citation>
    <scope>NUCLEOTIDE SEQUENCE [LARGE SCALE GENOMIC DNA]</scope>
    <source>
        <strain evidence="4">JCM 13002</strain>
    </source>
</reference>
<keyword evidence="2" id="KW-0732">Signal</keyword>
<sequence length="164" mass="17720">MVCSRAASRWILRPLAFAAPRRLLPSHGQSTQSGGTGPLGAAVGEPAGHRPIQRVAVDPGQQAPHGRFRRQAPMRGQGIDAHADLFQHMRPGVGDPLADRQQRRRAGQHRASGQREDGDQGMAHSAWVAGVGHLCQALQQPGYLLGGGELQMLAELVKGRWDRR</sequence>
<feature type="region of interest" description="Disordered" evidence="1">
    <location>
        <begin position="26"/>
        <end position="46"/>
    </location>
</feature>
<comment type="caution">
    <text evidence="3">The sequence shown here is derived from an EMBL/GenBank/DDBJ whole genome shotgun (WGS) entry which is preliminary data.</text>
</comment>
<feature type="signal peptide" evidence="2">
    <location>
        <begin position="1"/>
        <end position="18"/>
    </location>
</feature>
<dbReference type="Proteomes" id="UP001499987">
    <property type="component" value="Unassembled WGS sequence"/>
</dbReference>
<keyword evidence="4" id="KW-1185">Reference proteome</keyword>
<evidence type="ECO:0000313" key="4">
    <source>
        <dbReference type="Proteomes" id="UP001499987"/>
    </source>
</evidence>
<feature type="region of interest" description="Disordered" evidence="1">
    <location>
        <begin position="89"/>
        <end position="120"/>
    </location>
</feature>
<evidence type="ECO:0000256" key="1">
    <source>
        <dbReference type="SAM" id="MobiDB-lite"/>
    </source>
</evidence>